<organism evidence="7 8">
    <name type="scientific">Candidatus Gottesmanbacteria bacterium RIFCSPHIGHO2_02_FULL_39_11</name>
    <dbReference type="NCBI Taxonomy" id="1798382"/>
    <lineage>
        <taxon>Bacteria</taxon>
        <taxon>Candidatus Gottesmaniibacteriota</taxon>
    </lineage>
</organism>
<dbReference type="InterPro" id="IPR015424">
    <property type="entry name" value="PyrdxlP-dep_Trfase"/>
</dbReference>
<dbReference type="GO" id="GO:0008453">
    <property type="term" value="F:alanine-glyoxylate transaminase activity"/>
    <property type="evidence" value="ECO:0007669"/>
    <property type="project" value="TreeGrafter"/>
</dbReference>
<dbReference type="PIRSF" id="PIRSF000524">
    <property type="entry name" value="SPT"/>
    <property type="match status" value="1"/>
</dbReference>
<feature type="binding site" evidence="4">
    <location>
        <position position="332"/>
    </location>
    <ligand>
        <name>substrate</name>
    </ligand>
</feature>
<keyword evidence="3 5" id="KW-0663">Pyridoxal phosphate</keyword>
<dbReference type="STRING" id="1798382.A3D77_05240"/>
<feature type="modified residue" description="N6-(pyridoxal phosphate)lysine" evidence="5">
    <location>
        <position position="188"/>
    </location>
</feature>
<dbReference type="InterPro" id="IPR024169">
    <property type="entry name" value="SP_NH2Trfase/AEP_transaminase"/>
</dbReference>
<evidence type="ECO:0000313" key="8">
    <source>
        <dbReference type="Proteomes" id="UP000176923"/>
    </source>
</evidence>
<dbReference type="InterPro" id="IPR015421">
    <property type="entry name" value="PyrdxlP-dep_Trfase_major"/>
</dbReference>
<dbReference type="SUPFAM" id="SSF53383">
    <property type="entry name" value="PLP-dependent transferases"/>
    <property type="match status" value="1"/>
</dbReference>
<dbReference type="InterPro" id="IPR000192">
    <property type="entry name" value="Aminotrans_V_dom"/>
</dbReference>
<proteinExistence type="inferred from homology"/>
<dbReference type="PANTHER" id="PTHR21152:SF40">
    <property type="entry name" value="ALANINE--GLYOXYLATE AMINOTRANSFERASE"/>
    <property type="match status" value="1"/>
</dbReference>
<dbReference type="AlphaFoldDB" id="A0A1F5ZN37"/>
<dbReference type="PANTHER" id="PTHR21152">
    <property type="entry name" value="AMINOTRANSFERASE CLASS V"/>
    <property type="match status" value="1"/>
</dbReference>
<evidence type="ECO:0000313" key="7">
    <source>
        <dbReference type="EMBL" id="OGG13916.1"/>
    </source>
</evidence>
<evidence type="ECO:0000256" key="5">
    <source>
        <dbReference type="PIRSR" id="PIRSR000524-50"/>
    </source>
</evidence>
<evidence type="ECO:0000256" key="2">
    <source>
        <dbReference type="ARBA" id="ARBA00009236"/>
    </source>
</evidence>
<dbReference type="InterPro" id="IPR015422">
    <property type="entry name" value="PyrdxlP-dep_Trfase_small"/>
</dbReference>
<accession>A0A1F5ZN37</accession>
<evidence type="ECO:0000256" key="1">
    <source>
        <dbReference type="ARBA" id="ARBA00001933"/>
    </source>
</evidence>
<reference evidence="7 8" key="1">
    <citation type="journal article" date="2016" name="Nat. Commun.">
        <title>Thousands of microbial genomes shed light on interconnected biogeochemical processes in an aquifer system.</title>
        <authorList>
            <person name="Anantharaman K."/>
            <person name="Brown C.T."/>
            <person name="Hug L.A."/>
            <person name="Sharon I."/>
            <person name="Castelle C.J."/>
            <person name="Probst A.J."/>
            <person name="Thomas B.C."/>
            <person name="Singh A."/>
            <person name="Wilkins M.J."/>
            <person name="Karaoz U."/>
            <person name="Brodie E.L."/>
            <person name="Williams K.H."/>
            <person name="Hubbard S.S."/>
            <person name="Banfield J.F."/>
        </authorList>
    </citation>
    <scope>NUCLEOTIDE SEQUENCE [LARGE SCALE GENOMIC DNA]</scope>
</reference>
<evidence type="ECO:0000256" key="3">
    <source>
        <dbReference type="ARBA" id="ARBA00022898"/>
    </source>
</evidence>
<comment type="similarity">
    <text evidence="2">Belongs to the class-V pyridoxal-phosphate-dependent aminotransferase family.</text>
</comment>
<dbReference type="Proteomes" id="UP000176923">
    <property type="component" value="Unassembled WGS sequence"/>
</dbReference>
<dbReference type="Gene3D" id="3.40.640.10">
    <property type="entry name" value="Type I PLP-dependent aspartate aminotransferase-like (Major domain)"/>
    <property type="match status" value="1"/>
</dbReference>
<comment type="caution">
    <text evidence="7">The sequence shown here is derived from an EMBL/GenBank/DDBJ whole genome shotgun (WGS) entry which is preliminary data.</text>
</comment>
<evidence type="ECO:0000256" key="4">
    <source>
        <dbReference type="PIRSR" id="PIRSR000524-1"/>
    </source>
</evidence>
<feature type="domain" description="Aminotransferase class V" evidence="6">
    <location>
        <begin position="6"/>
        <end position="322"/>
    </location>
</feature>
<dbReference type="GO" id="GO:0019265">
    <property type="term" value="P:glycine biosynthetic process, by transamination of glyoxylate"/>
    <property type="evidence" value="ECO:0007669"/>
    <property type="project" value="TreeGrafter"/>
</dbReference>
<sequence length="359" mass="39523">MNLRIPGPTPMPPEVLEAISHQTISHRGGAYEELQRRVIENLKVFFQTKNDIYLLTCSGTGGFEFSVSNFFSPGDKILSFTCGEFGKRWADCARAFHADVIETKFEIGTAINPDTFKKVLSEHPDAKGIFVTHNETAVGVLNPVGKLAGSVKLHPNHPLFCVDAVSSLGGVNLEMALGIDVLFTGSQKAWMAPAGLCMASVSPKAWDFYSSSKNPKYYFDISSYKKFNEKNQTPATPAISALFGLDKSLELMLKIGKERVFSHHMEMKNYTREKLKENGFSLFVEDEFASPTLTSIKLPDGNDGSAWTREMKEKYGVVVAGGMGEAKGKIIRIAHMGYAVGKEEMDEAIEALKEIASDK</sequence>
<gene>
    <name evidence="7" type="ORF">A3D77_05240</name>
</gene>
<evidence type="ECO:0000259" key="6">
    <source>
        <dbReference type="Pfam" id="PF00266"/>
    </source>
</evidence>
<dbReference type="Pfam" id="PF00266">
    <property type="entry name" value="Aminotran_5"/>
    <property type="match status" value="1"/>
</dbReference>
<dbReference type="EMBL" id="MFJL01000034">
    <property type="protein sequence ID" value="OGG13916.1"/>
    <property type="molecule type" value="Genomic_DNA"/>
</dbReference>
<dbReference type="Gene3D" id="3.90.1150.10">
    <property type="entry name" value="Aspartate Aminotransferase, domain 1"/>
    <property type="match status" value="1"/>
</dbReference>
<name>A0A1F5ZN37_9BACT</name>
<protein>
    <recommendedName>
        <fullName evidence="6">Aminotransferase class V domain-containing protein</fullName>
    </recommendedName>
</protein>
<dbReference type="GO" id="GO:0004760">
    <property type="term" value="F:L-serine-pyruvate transaminase activity"/>
    <property type="evidence" value="ECO:0007669"/>
    <property type="project" value="TreeGrafter"/>
</dbReference>
<comment type="cofactor">
    <cofactor evidence="1 5">
        <name>pyridoxal 5'-phosphate</name>
        <dbReference type="ChEBI" id="CHEBI:597326"/>
    </cofactor>
</comment>